<evidence type="ECO:0000313" key="2">
    <source>
        <dbReference type="Proteomes" id="UP000315343"/>
    </source>
</evidence>
<reference evidence="1 2" key="1">
    <citation type="submission" date="2019-07" db="EMBL/GenBank/DDBJ databases">
        <title>Genomic Encyclopedia of Type Strains, Phase I: the one thousand microbial genomes (KMG-I) project.</title>
        <authorList>
            <person name="Kyrpides N."/>
        </authorList>
    </citation>
    <scope>NUCLEOTIDE SEQUENCE [LARGE SCALE GENOMIC DNA]</scope>
    <source>
        <strain evidence="1 2">DSM 13558</strain>
    </source>
</reference>
<dbReference type="AlphaFoldDB" id="A0A562JKE9"/>
<keyword evidence="2" id="KW-1185">Reference proteome</keyword>
<evidence type="ECO:0000313" key="1">
    <source>
        <dbReference type="EMBL" id="TWH83423.1"/>
    </source>
</evidence>
<evidence type="ECO:0008006" key="3">
    <source>
        <dbReference type="Google" id="ProtNLM"/>
    </source>
</evidence>
<proteinExistence type="predicted"/>
<protein>
    <recommendedName>
        <fullName evidence="3">Neutral/alkaline ceramidase-like enzyme</fullName>
    </recommendedName>
</protein>
<accession>A0A562JKE9</accession>
<name>A0A562JKE9_9FIRM</name>
<dbReference type="EMBL" id="VLKH01000001">
    <property type="protein sequence ID" value="TWH83423.1"/>
    <property type="molecule type" value="Genomic_DNA"/>
</dbReference>
<dbReference type="RefSeq" id="WP_145078311.1">
    <property type="nucleotide sequence ID" value="NZ_VLKH01000001.1"/>
</dbReference>
<sequence length="439" mass="49821">MKNKNMLMLGYSEVDITPSHSVEMVGFGREDERSRGILHNLSAQISVWKMNEEICCLVALDHIGFCSQNASFLRKEIGKMLDVSEEKVMLCFSHTHSGPNESKEPEYFQFVCRQIKNGVLLAVQKMIQVNAAWGNAYSDIGLNRRRDCEQLDRRIGVLKVFGANDGKIKLLLLRLTAHGNVLKSDNYLISSDYFGMVRNLLQTEYGCPVMTTQGASGNVAPKYFKSMINPPDACDDRFIRSDTALMDMAEEIADSIRRMLDTVCPQPVNQLAMFSKTITLCSDVPSYDDALDIADDAKKYCGIDGTSWLAEVERLKNAGIQEQSDSTEVQYFIIGNGCLCGVANEVMCEFALRISNYLRDDYFYFGGYTNGCTGYFPVEEEFDKGGYEVYWSMLIYYIYHGRVFPFRRNSTSELIRFVVENSMYLKNRIACRSTDDKDN</sequence>
<comment type="caution">
    <text evidence="1">The sequence shown here is derived from an EMBL/GenBank/DDBJ whole genome shotgun (WGS) entry which is preliminary data.</text>
</comment>
<dbReference type="OrthoDB" id="337762at2"/>
<gene>
    <name evidence="1" type="ORF">LY60_00029</name>
</gene>
<dbReference type="Proteomes" id="UP000315343">
    <property type="component" value="Unassembled WGS sequence"/>
</dbReference>
<organism evidence="1 2">
    <name type="scientific">Sedimentibacter saalensis</name>
    <dbReference type="NCBI Taxonomy" id="130788"/>
    <lineage>
        <taxon>Bacteria</taxon>
        <taxon>Bacillati</taxon>
        <taxon>Bacillota</taxon>
        <taxon>Tissierellia</taxon>
        <taxon>Sedimentibacter</taxon>
    </lineage>
</organism>